<dbReference type="Pfam" id="PF13499">
    <property type="entry name" value="EF-hand_7"/>
    <property type="match status" value="1"/>
</dbReference>
<accession>A0AAD7UNY0</accession>
<reference evidence="4" key="1">
    <citation type="submission" date="2023-01" db="EMBL/GenBank/DDBJ databases">
        <title>Metagenome sequencing of chrysophaentin producing Chrysophaeum taylorii.</title>
        <authorList>
            <person name="Davison J."/>
            <person name="Bewley C."/>
        </authorList>
    </citation>
    <scope>NUCLEOTIDE SEQUENCE</scope>
    <source>
        <strain evidence="4">NIES-1699</strain>
    </source>
</reference>
<dbReference type="PROSITE" id="PS00018">
    <property type="entry name" value="EF_HAND_1"/>
    <property type="match status" value="2"/>
</dbReference>
<dbReference type="CDD" id="cd00051">
    <property type="entry name" value="EFh"/>
    <property type="match status" value="1"/>
</dbReference>
<evidence type="ECO:0000256" key="2">
    <source>
        <dbReference type="SAM" id="MobiDB-lite"/>
    </source>
</evidence>
<gene>
    <name evidence="4" type="ORF">CTAYLR_002201</name>
</gene>
<dbReference type="SUPFAM" id="SSF143503">
    <property type="entry name" value="PUG domain-like"/>
    <property type="match status" value="4"/>
</dbReference>
<dbReference type="InterPro" id="IPR036339">
    <property type="entry name" value="PUB-like_dom_sf"/>
</dbReference>
<keyword evidence="1" id="KW-0106">Calcium</keyword>
<dbReference type="PANTHER" id="PTHR23153:SF38">
    <property type="entry name" value="UBX DOMAIN-CONTAINING PROTEIN 6"/>
    <property type="match status" value="1"/>
</dbReference>
<evidence type="ECO:0000313" key="4">
    <source>
        <dbReference type="EMBL" id="KAJ8613515.1"/>
    </source>
</evidence>
<name>A0AAD7UNY0_9STRA</name>
<dbReference type="InterPro" id="IPR018247">
    <property type="entry name" value="EF_Hand_1_Ca_BS"/>
</dbReference>
<dbReference type="GO" id="GO:0005509">
    <property type="term" value="F:calcium ion binding"/>
    <property type="evidence" value="ECO:0007669"/>
    <property type="project" value="InterPro"/>
</dbReference>
<dbReference type="CDD" id="cd09212">
    <property type="entry name" value="PUB"/>
    <property type="match status" value="3"/>
</dbReference>
<dbReference type="PROSITE" id="PS50222">
    <property type="entry name" value="EF_HAND_2"/>
    <property type="match status" value="2"/>
</dbReference>
<dbReference type="Gene3D" id="1.20.58.2190">
    <property type="match status" value="4"/>
</dbReference>
<dbReference type="Proteomes" id="UP001230188">
    <property type="component" value="Unassembled WGS sequence"/>
</dbReference>
<dbReference type="InterPro" id="IPR018997">
    <property type="entry name" value="PUB_domain"/>
</dbReference>
<dbReference type="SMART" id="SM00054">
    <property type="entry name" value="EFh"/>
    <property type="match status" value="3"/>
</dbReference>
<sequence length="1675" mass="184777">MPAPRNDDAEDEGSSLQVGDRCEALLHGKWFDATVTRCGIRGEVNIELVDGTQVEDLDASRVRSSHRERRRERWSDWECVEAMAVDSWERRGGVGRRPSLVAATSRDEKRRLEQLVHREDLERYRDAFRRADSVGAGELDIDDTLAALSYLNRVASRADVLDYARRRRALDFVEFCKCLARLFHEPDVAPVPVLANPEKETSGAVSAWARALGRERLVAIEDVFQKHCAPFTGDRGESRLGLEVRDVRTVLRELDHDLTPSRLAAILRESGLEPDDVINFVEFAKIFRALDSAAELPRRHQPDDGELRPLAEIAAAVFAQARWDGTATQHASLVRRLCVGRPPNVQDLVRRAKDEFERQDIPRTGALSSGGAEVVLSKIGLAGNVVKETAKTLFRRRRRRRRRRHPNASTTDAKEEEDDDESQEVSLAEWFAIAGPLLEASAETASTVPSAFARLRLKCAPAEVRVAGELVAQYLTNVLAQPGEKQRWRVPAENAAYMSKVGRLDGGLQLMKAVGFSQRVLLENARGSGNKREWLVLRGAFDNEKPIDRLPPTFLAKLQSKLHDVERELASYLGAPGVATALRKMRAKGATPKALREAVALAHRCATNVLKHPTDPKVYRVRVANQLVQTKILGLSCGMDLARAIGFAPDADGTTLELCSRSAKLKHHKSNRDFSFPKLDPETEAFLYRAVSDLEEAMLRLDAEITKQYPKCLDEQSAKKKTINKKASRKGELEQLLARGTRVQQAQLGMAQRAFAAYDKDGDGVVSKDDLRLVFQTLGRRSTDVALDKWIGRHDFDKDGCVSFADFLASLAPMFQMTQRTCAPTATSADSVALDVASAIAAAIGTLRLGAALIEVRETVSTVLGRVQHIVEAPANSQLWRVRVAEPEFKRRVADYAGGIQLMLACGFALEENATVVALRAPRGDRWDRVPAGVLAQLRRARDELRGRLVSLEHPEVADVSAIASAAGRLDAASGRKLLPAVDLCAKYLKNVMSNPSNDRLRRVSSDNPIFRERVLTAKGGLELFVATGWREVQGGGAFFLPDDVDSDQIQARLLELEACSHHLRKHKNDKQIPSRVFTRSKKRDMEVLHDVKSQLVEAAPGGTNVLRILRKEENDGWRIGFKARVGSARGTEERFVAGIGEHALLLNKPLTFNHAAGETAVMVRPSSDERKLFHSAQLIMFIHLQVLVPAIEMAAKQGQAIIEAREAQREFEARPVPRPVYLAHQVFSRSGAKLVSVVPRLGLLLLRETTDRERLVSFAEGFTLSDLRRLFDRINVSGSGHIALHELSAAVADDPDVAVLFAERDLATIVDDMCFLDDFVPRFLSIAREEDVAVHPPQLSLSDAAEIAVVFRHGCMSDGKLPASSLPYTFAELEGVPPDLEEHLPLAEAVTTNRSLSFEELIALRELYVRRLGVPLGHDGTYRGAGINGWRRHALAAMRPVWATTVAAASKATGEYLDAAPGYDLYHALCSSDAVGAFLMLQLRPNVSLRDELHNTIVSANAEAEAESYLTWRQVEALVYSETSTSIAVKPNEIFRAGPKVLVENLHGVISCEEDTAPTASSAIHVATKSLAQNKTKIRNVQESVVDSVRSRVFVLSNDGVLEVWDALCERLCDPTPLRLITPAPPSATESVAPELSVDLVVHMLALKPRCQSLLLDNHSRLLVVNTTAGDGCS</sequence>
<feature type="compositionally biased region" description="Basic residues" evidence="2">
    <location>
        <begin position="396"/>
        <end position="406"/>
    </location>
</feature>
<dbReference type="Pfam" id="PF09409">
    <property type="entry name" value="PUB"/>
    <property type="match status" value="1"/>
</dbReference>
<protein>
    <recommendedName>
        <fullName evidence="3">EF-hand domain-containing protein</fullName>
    </recommendedName>
</protein>
<dbReference type="InterPro" id="IPR002048">
    <property type="entry name" value="EF_hand_dom"/>
</dbReference>
<proteinExistence type="predicted"/>
<dbReference type="SMART" id="SM00580">
    <property type="entry name" value="PUG"/>
    <property type="match status" value="3"/>
</dbReference>
<keyword evidence="5" id="KW-1185">Reference proteome</keyword>
<dbReference type="SUPFAM" id="SSF47473">
    <property type="entry name" value="EF-hand"/>
    <property type="match status" value="1"/>
</dbReference>
<evidence type="ECO:0000313" key="5">
    <source>
        <dbReference type="Proteomes" id="UP001230188"/>
    </source>
</evidence>
<dbReference type="InterPro" id="IPR011992">
    <property type="entry name" value="EF-hand-dom_pair"/>
</dbReference>
<feature type="domain" description="EF-hand" evidence="3">
    <location>
        <begin position="746"/>
        <end position="781"/>
    </location>
</feature>
<feature type="region of interest" description="Disordered" evidence="2">
    <location>
        <begin position="396"/>
        <end position="422"/>
    </location>
</feature>
<dbReference type="GO" id="GO:0005737">
    <property type="term" value="C:cytoplasm"/>
    <property type="evidence" value="ECO:0007669"/>
    <property type="project" value="TreeGrafter"/>
</dbReference>
<dbReference type="PANTHER" id="PTHR23153">
    <property type="entry name" value="UBX-RELATED"/>
    <property type="match status" value="1"/>
</dbReference>
<feature type="domain" description="EF-hand" evidence="3">
    <location>
        <begin position="782"/>
        <end position="817"/>
    </location>
</feature>
<organism evidence="4 5">
    <name type="scientific">Chrysophaeum taylorii</name>
    <dbReference type="NCBI Taxonomy" id="2483200"/>
    <lineage>
        <taxon>Eukaryota</taxon>
        <taxon>Sar</taxon>
        <taxon>Stramenopiles</taxon>
        <taxon>Ochrophyta</taxon>
        <taxon>Pelagophyceae</taxon>
        <taxon>Pelagomonadales</taxon>
        <taxon>Pelagomonadaceae</taxon>
        <taxon>Chrysophaeum</taxon>
    </lineage>
</organism>
<comment type="caution">
    <text evidence="4">The sequence shown here is derived from an EMBL/GenBank/DDBJ whole genome shotgun (WGS) entry which is preliminary data.</text>
</comment>
<evidence type="ECO:0000256" key="1">
    <source>
        <dbReference type="ARBA" id="ARBA00022837"/>
    </source>
</evidence>
<dbReference type="Gene3D" id="1.10.238.10">
    <property type="entry name" value="EF-hand"/>
    <property type="match status" value="2"/>
</dbReference>
<evidence type="ECO:0000259" key="3">
    <source>
        <dbReference type="PROSITE" id="PS50222"/>
    </source>
</evidence>
<dbReference type="EMBL" id="JAQMWT010000028">
    <property type="protein sequence ID" value="KAJ8613515.1"/>
    <property type="molecule type" value="Genomic_DNA"/>
</dbReference>